<feature type="domain" description="TTF-type" evidence="2">
    <location>
        <begin position="66"/>
        <end position="155"/>
    </location>
</feature>
<dbReference type="GO" id="GO:0046983">
    <property type="term" value="F:protein dimerization activity"/>
    <property type="evidence" value="ECO:0007669"/>
    <property type="project" value="InterPro"/>
</dbReference>
<dbReference type="Pfam" id="PF05699">
    <property type="entry name" value="Dimer_Tnp_hAT"/>
    <property type="match status" value="1"/>
</dbReference>
<dbReference type="InterPro" id="IPR025398">
    <property type="entry name" value="DUF4371"/>
</dbReference>
<dbReference type="InterPro" id="IPR055298">
    <property type="entry name" value="AtLOH3-like"/>
</dbReference>
<reference evidence="3" key="1">
    <citation type="submission" date="2024-03" db="EMBL/GenBank/DDBJ databases">
        <title>WGS assembly of Saponaria officinalis var. Norfolk2.</title>
        <authorList>
            <person name="Jenkins J."/>
            <person name="Shu S."/>
            <person name="Grimwood J."/>
            <person name="Barry K."/>
            <person name="Goodstein D."/>
            <person name="Schmutz J."/>
            <person name="Leebens-Mack J."/>
            <person name="Osbourn A."/>
        </authorList>
    </citation>
    <scope>NUCLEOTIDE SEQUENCE [LARGE SCALE GENOMIC DNA]</scope>
    <source>
        <strain evidence="3">JIC</strain>
    </source>
</reference>
<dbReference type="SUPFAM" id="SSF53098">
    <property type="entry name" value="Ribonuclease H-like"/>
    <property type="match status" value="1"/>
</dbReference>
<comment type="caution">
    <text evidence="3">The sequence shown here is derived from an EMBL/GenBank/DDBJ whole genome shotgun (WGS) entry which is preliminary data.</text>
</comment>
<dbReference type="InterPro" id="IPR008906">
    <property type="entry name" value="HATC_C_dom"/>
</dbReference>
<dbReference type="PANTHER" id="PTHR11697:SF230">
    <property type="entry name" value="ZINC FINGER, MYM DOMAIN CONTAINING 1"/>
    <property type="match status" value="1"/>
</dbReference>
<keyword evidence="4" id="KW-1185">Reference proteome</keyword>
<dbReference type="InterPro" id="IPR012337">
    <property type="entry name" value="RNaseH-like_sf"/>
</dbReference>
<evidence type="ECO:0000313" key="4">
    <source>
        <dbReference type="Proteomes" id="UP001443914"/>
    </source>
</evidence>
<sequence length="707" mass="81044">MERYFKKVSHKPSDSDNLSGENPLQNQSTTNVSAQNTPLENQSCENVCVENVRIPVDINSLPSDPADRIPIKNYHVDERDMSTDAAFCLCCYLFKSETIGHGGGDVFSTKGFKAWNKSDRFGIHVGGPNSAHNKAVKMCEDLMNEKQSIRSVLDKQSRKEKSDYRTRLNASIDYTRLLLSQGMAFRGHDEHEFSRNKGNFIEVLEWYSTRVDKVANVVLKNAPKNLKLTSPEIQKDIVKACAMETTKVVIEDLNGDYFSILVDESKDKSHKEQMAIVLRYVDRRGMVIERFIALVRLYDTSALSLKDAIVSELDRHSLRLSRIRRQEYGGASNMQGQINGLKTLVMRETASAYGNYCFAHQLQLTLVAVAKIMMMLLASYKRMDLLREKQAEKVEEALRVGELQSVRGLNQELVPGDTRWGSHYKSLLNLGKLFSSIIDVLDALSTDGSTGEDRMKAQCLLDSLQSFEFCFLFHLLKDIFGITNELNVALQRKQQDISNAMLLVGVDKERLQVLRDEQFQRLMDNMDDMHVIRGKSRRRVSKVTNEHYYRVECFYTIIDMILQEINGRFSELNTDLLLGVACFNPVDGLGIQLETFIVDMRRDERFFYLKGIVDLSRKMVETKKHNVYPEVYLLLKLSLLLPVATATVERAFSAMNFIKNDLRNKMGDDFLNDCMVTYIENDVFASLSNEAIMRRFQNMKSRRQQLY</sequence>
<dbReference type="InterPro" id="IPR006580">
    <property type="entry name" value="Znf_TTF"/>
</dbReference>
<evidence type="ECO:0000259" key="2">
    <source>
        <dbReference type="SMART" id="SM00597"/>
    </source>
</evidence>
<feature type="region of interest" description="Disordered" evidence="1">
    <location>
        <begin position="1"/>
        <end position="36"/>
    </location>
</feature>
<proteinExistence type="predicted"/>
<feature type="compositionally biased region" description="Basic residues" evidence="1">
    <location>
        <begin position="1"/>
        <end position="10"/>
    </location>
</feature>
<evidence type="ECO:0000256" key="1">
    <source>
        <dbReference type="SAM" id="MobiDB-lite"/>
    </source>
</evidence>
<dbReference type="SMART" id="SM00597">
    <property type="entry name" value="ZnF_TTF"/>
    <property type="match status" value="1"/>
</dbReference>
<dbReference type="PANTHER" id="PTHR11697">
    <property type="entry name" value="GENERAL TRANSCRIPTION FACTOR 2-RELATED ZINC FINGER PROTEIN"/>
    <property type="match status" value="1"/>
</dbReference>
<dbReference type="Proteomes" id="UP001443914">
    <property type="component" value="Unassembled WGS sequence"/>
</dbReference>
<accession>A0AAW1JR77</accession>
<organism evidence="3 4">
    <name type="scientific">Saponaria officinalis</name>
    <name type="common">Common soapwort</name>
    <name type="synonym">Lychnis saponaria</name>
    <dbReference type="NCBI Taxonomy" id="3572"/>
    <lineage>
        <taxon>Eukaryota</taxon>
        <taxon>Viridiplantae</taxon>
        <taxon>Streptophyta</taxon>
        <taxon>Embryophyta</taxon>
        <taxon>Tracheophyta</taxon>
        <taxon>Spermatophyta</taxon>
        <taxon>Magnoliopsida</taxon>
        <taxon>eudicotyledons</taxon>
        <taxon>Gunneridae</taxon>
        <taxon>Pentapetalae</taxon>
        <taxon>Caryophyllales</taxon>
        <taxon>Caryophyllaceae</taxon>
        <taxon>Caryophylleae</taxon>
        <taxon>Saponaria</taxon>
    </lineage>
</organism>
<gene>
    <name evidence="3" type="ORF">RND81_07G160600</name>
</gene>
<feature type="compositionally biased region" description="Polar residues" evidence="1">
    <location>
        <begin position="15"/>
        <end position="36"/>
    </location>
</feature>
<dbReference type="AlphaFoldDB" id="A0AAW1JR77"/>
<evidence type="ECO:0000313" key="3">
    <source>
        <dbReference type="EMBL" id="KAK9706919.1"/>
    </source>
</evidence>
<name>A0AAW1JR77_SAPOF</name>
<protein>
    <recommendedName>
        <fullName evidence="2">TTF-type domain-containing protein</fullName>
    </recommendedName>
</protein>
<dbReference type="EMBL" id="JBDFQZ010000007">
    <property type="protein sequence ID" value="KAK9706919.1"/>
    <property type="molecule type" value="Genomic_DNA"/>
</dbReference>
<dbReference type="Pfam" id="PF14291">
    <property type="entry name" value="DUF4371"/>
    <property type="match status" value="1"/>
</dbReference>